<sequence length="730" mass="83027">MDVPQPLDRYNVYMPSGPLLPHPIYVSQTADVDRLETQIRQSPAFGPYFGDKIPMNLFMFGNMSISIADHDPEAIVIWLQANTRHSLMQPSRRLRKYFPDGPAPDENEIIDILVCLDSDSMLSRRDSDIRTGPFSQWKLEESQWSSFCAYWRTKDFRETSERSIIPLAFDAAGETDLSHRLGALMLTAQSFIVPESYRTLFDRVLHLQQWTPSNGVLVTGQPGTGKSTWLWYMLICLITMRKTIVFRMQEETRLFYQNNVYIIPPLYNLMPLAKHIKDIVWCLIDNDWEKTCPPYNLVVPCNYLFPVQTSCSNRNRSKKCTATVLGMPLWSKKELEAGLRLNAHYRVLSAGILKGLSQSPDSSDVDAKDQHQQRAWQRFLGTSPGDDAADRLFRFLIHHATKQYGYAARDVYDGICFPATMDGRIEDAAKMLSLEHLLEMFRATGGINMTSVAESPSHMVIAISPIEPKNPTAPDTFMVDFKSRAISRDLIKQIAEREQTALVRAFKNYRGDMKTAMLAGWMFKGIAHTVLKDMRSNCKLSGSLIPMTNNRDLQFVETTQSSAFNFPLRLREYTPVQFDKDQLEWPPKGGAYGALETCFCVPWASSNPLFDSFCVDLMIKEDHIEPVIWIFQTTISDKHGGSARGYARIHSIKQETEKYAREVASTTTNILVPGGSRVQKAPKTVTPVQLNYVLVGPSSSKNVIHQWTMPEGWTNTVESRVFYQKIDVDV</sequence>
<accession>A0AAW0G369</accession>
<gene>
    <name evidence="1" type="ORF">QCA50_012325</name>
</gene>
<evidence type="ECO:0000313" key="2">
    <source>
        <dbReference type="Proteomes" id="UP001385951"/>
    </source>
</evidence>
<evidence type="ECO:0000313" key="1">
    <source>
        <dbReference type="EMBL" id="KAK7684378.1"/>
    </source>
</evidence>
<protein>
    <submittedName>
        <fullName evidence="1">Uncharacterized protein</fullName>
    </submittedName>
</protein>
<dbReference type="AlphaFoldDB" id="A0AAW0G369"/>
<name>A0AAW0G369_9APHY</name>
<comment type="caution">
    <text evidence="1">The sequence shown here is derived from an EMBL/GenBank/DDBJ whole genome shotgun (WGS) entry which is preliminary data.</text>
</comment>
<dbReference type="PANTHER" id="PTHR33129">
    <property type="entry name" value="PROTEIN KINASE DOMAIN-CONTAINING PROTEIN-RELATED"/>
    <property type="match status" value="1"/>
</dbReference>
<dbReference type="InterPro" id="IPR052980">
    <property type="entry name" value="Crinkler_effector"/>
</dbReference>
<organism evidence="1 2">
    <name type="scientific">Cerrena zonata</name>
    <dbReference type="NCBI Taxonomy" id="2478898"/>
    <lineage>
        <taxon>Eukaryota</taxon>
        <taxon>Fungi</taxon>
        <taxon>Dikarya</taxon>
        <taxon>Basidiomycota</taxon>
        <taxon>Agaricomycotina</taxon>
        <taxon>Agaricomycetes</taxon>
        <taxon>Polyporales</taxon>
        <taxon>Cerrenaceae</taxon>
        <taxon>Cerrena</taxon>
    </lineage>
</organism>
<reference evidence="1 2" key="1">
    <citation type="submission" date="2022-09" db="EMBL/GenBank/DDBJ databases">
        <authorList>
            <person name="Palmer J.M."/>
        </authorList>
    </citation>
    <scope>NUCLEOTIDE SEQUENCE [LARGE SCALE GENOMIC DNA]</scope>
    <source>
        <strain evidence="1 2">DSM 7382</strain>
    </source>
</reference>
<dbReference type="Proteomes" id="UP001385951">
    <property type="component" value="Unassembled WGS sequence"/>
</dbReference>
<keyword evidence="2" id="KW-1185">Reference proteome</keyword>
<dbReference type="EMBL" id="JASBNA010000025">
    <property type="protein sequence ID" value="KAK7684378.1"/>
    <property type="molecule type" value="Genomic_DNA"/>
</dbReference>
<proteinExistence type="predicted"/>